<evidence type="ECO:0000313" key="3">
    <source>
        <dbReference type="EMBL" id="EYC05514.1"/>
    </source>
</evidence>
<evidence type="ECO:0000313" key="4">
    <source>
        <dbReference type="Proteomes" id="UP000024635"/>
    </source>
</evidence>
<organism evidence="3 4">
    <name type="scientific">Ancylostoma ceylanicum</name>
    <dbReference type="NCBI Taxonomy" id="53326"/>
    <lineage>
        <taxon>Eukaryota</taxon>
        <taxon>Metazoa</taxon>
        <taxon>Ecdysozoa</taxon>
        <taxon>Nematoda</taxon>
        <taxon>Chromadorea</taxon>
        <taxon>Rhabditida</taxon>
        <taxon>Rhabditina</taxon>
        <taxon>Rhabditomorpha</taxon>
        <taxon>Strongyloidea</taxon>
        <taxon>Ancylostomatidae</taxon>
        <taxon>Ancylostomatinae</taxon>
        <taxon>Ancylostoma</taxon>
    </lineage>
</organism>
<protein>
    <submittedName>
        <fullName evidence="3">Uncharacterized protein</fullName>
    </submittedName>
</protein>
<dbReference type="EMBL" id="JARK01001417">
    <property type="protein sequence ID" value="EYC05514.1"/>
    <property type="molecule type" value="Genomic_DNA"/>
</dbReference>
<keyword evidence="2" id="KW-0472">Membrane</keyword>
<keyword evidence="2" id="KW-1133">Transmembrane helix</keyword>
<proteinExistence type="predicted"/>
<evidence type="ECO:0000256" key="2">
    <source>
        <dbReference type="SAM" id="Phobius"/>
    </source>
</evidence>
<keyword evidence="2" id="KW-0812">Transmembrane</keyword>
<feature type="transmembrane region" description="Helical" evidence="2">
    <location>
        <begin position="73"/>
        <end position="96"/>
    </location>
</feature>
<evidence type="ECO:0000256" key="1">
    <source>
        <dbReference type="SAM" id="MobiDB-lite"/>
    </source>
</evidence>
<dbReference type="OrthoDB" id="9876299at2759"/>
<comment type="caution">
    <text evidence="3">The sequence shown here is derived from an EMBL/GenBank/DDBJ whole genome shotgun (WGS) entry which is preliminary data.</text>
</comment>
<accession>A0A016TR63</accession>
<dbReference type="InterPro" id="IPR036291">
    <property type="entry name" value="NAD(P)-bd_dom_sf"/>
</dbReference>
<dbReference type="AlphaFoldDB" id="A0A016TR63"/>
<reference evidence="4" key="1">
    <citation type="journal article" date="2015" name="Nat. Genet.">
        <title>The genome and transcriptome of the zoonotic hookworm Ancylostoma ceylanicum identify infection-specific gene families.</title>
        <authorList>
            <person name="Schwarz E.M."/>
            <person name="Hu Y."/>
            <person name="Antoshechkin I."/>
            <person name="Miller M.M."/>
            <person name="Sternberg P.W."/>
            <person name="Aroian R.V."/>
        </authorList>
    </citation>
    <scope>NUCLEOTIDE SEQUENCE</scope>
    <source>
        <strain evidence="4">HY135</strain>
    </source>
</reference>
<dbReference type="SUPFAM" id="SSF51735">
    <property type="entry name" value="NAD(P)-binding Rossmann-fold domains"/>
    <property type="match status" value="1"/>
</dbReference>
<feature type="compositionally biased region" description="Basic and acidic residues" evidence="1">
    <location>
        <begin position="8"/>
        <end position="30"/>
    </location>
</feature>
<feature type="region of interest" description="Disordered" evidence="1">
    <location>
        <begin position="1"/>
        <end position="35"/>
    </location>
</feature>
<name>A0A016TR63_9BILA</name>
<gene>
    <name evidence="3" type="primary">Acey_s0081.g1414</name>
    <name evidence="3" type="ORF">Y032_0081g1414</name>
</gene>
<sequence>MCLRSSQKSREKFKEEYELEASGDRSREEDTNVSSTKARWRTRFTGDEYRPNIPHPIYFFWAFILRFRRRVRFLRHFSLILMTYLATMAYPASVFITGTDRGIGLGLVREFLKVSAVKHVIAGALNPDTAEVV</sequence>
<keyword evidence="4" id="KW-1185">Reference proteome</keyword>
<dbReference type="Proteomes" id="UP000024635">
    <property type="component" value="Unassembled WGS sequence"/>
</dbReference>